<comment type="caution">
    <text evidence="1">The sequence shown here is derived from an EMBL/GenBank/DDBJ whole genome shotgun (WGS) entry which is preliminary data.</text>
</comment>
<evidence type="ECO:0000313" key="2">
    <source>
        <dbReference type="Proteomes" id="UP000592216"/>
    </source>
</evidence>
<dbReference type="AlphaFoldDB" id="A0A850Q8I5"/>
<sequence>MDYSGLLRVGLTELRLKPAEFWALTPFELMTMSGRIPASRPMVRARLEELGRAFPDGQEKSDD</sequence>
<gene>
    <name evidence="1" type="ORF">HJ536_05585</name>
</gene>
<organism evidence="1 2">
    <name type="scientific">Donghicola mangrovi</name>
    <dbReference type="NCBI Taxonomy" id="2729614"/>
    <lineage>
        <taxon>Bacteria</taxon>
        <taxon>Pseudomonadati</taxon>
        <taxon>Pseudomonadota</taxon>
        <taxon>Alphaproteobacteria</taxon>
        <taxon>Rhodobacterales</taxon>
        <taxon>Roseobacteraceae</taxon>
        <taxon>Donghicola</taxon>
    </lineage>
</organism>
<dbReference type="EMBL" id="JABCJE010000002">
    <property type="protein sequence ID" value="NVO22825.1"/>
    <property type="molecule type" value="Genomic_DNA"/>
</dbReference>
<dbReference type="Proteomes" id="UP000592216">
    <property type="component" value="Unassembled WGS sequence"/>
</dbReference>
<dbReference type="InterPro" id="IPR019056">
    <property type="entry name" value="Phage_TAC_6"/>
</dbReference>
<name>A0A850Q8I5_9RHOB</name>
<proteinExistence type="predicted"/>
<accession>A0A850Q8I5</accession>
<reference evidence="1 2" key="1">
    <citation type="submission" date="2020-04" db="EMBL/GenBank/DDBJ databases">
        <title>Donghicola sp., a member of the Rhodobacteraceae family isolated from mangrove forest in Thailand.</title>
        <authorList>
            <person name="Charoenyingcharoen P."/>
            <person name="Yukphan P."/>
        </authorList>
    </citation>
    <scope>NUCLEOTIDE SEQUENCE [LARGE SCALE GENOMIC DNA]</scope>
    <source>
        <strain evidence="1 2">B5-SW-15</strain>
    </source>
</reference>
<dbReference type="Pfam" id="PF09550">
    <property type="entry name" value="Phage_TAC_6"/>
    <property type="match status" value="1"/>
</dbReference>
<protein>
    <submittedName>
        <fullName evidence="1">Phage tail assembly chaperone</fullName>
    </submittedName>
</protein>
<evidence type="ECO:0000313" key="1">
    <source>
        <dbReference type="EMBL" id="NVO22825.1"/>
    </source>
</evidence>